<accession>A0AAX6NXC7</accession>
<dbReference type="RefSeq" id="XP_004839001.1">
    <property type="nucleotide sequence ID" value="XM_004838944.3"/>
</dbReference>
<sequence>MRRLDLRPRSKAERPRAGGQAVAPSPSRSLNFGQTHSLVGAAHSTLGVPPELAPSSSSRTTARAEARLLRMRPPTGSCFSGPGVGVPSSPPSPDSAGVQPWCPRRQELHGQLPARAAPHTQVLSVIPFLQVPASPEGPSSLRQPSLGSGVGHGRRTRRGEARGAEEGRLPTWGLTPAARQRQLDPGAIKRVHRSAAEQPRLRLSSPAAGAPPPGPFFPAPAPLLQLTLPSDPGPPCCTWRPPNRRLEDTASAVAPGGPTAPLARPGPLEVGAPSCGPTLLTPPPLPSSARCAPGPAGRATLEVPWRSAPRGGPRSGPARPAASGGSESPERLQGYEEADLGLRARIRSPRLPPGWGPAPAHEIKLGRVEELGARTPSHVCSTGGRDSRGQAHGSLAAPRSGPASSDSFPMRGAAG</sequence>
<feature type="compositionally biased region" description="Pro residues" evidence="1">
    <location>
        <begin position="209"/>
        <end position="221"/>
    </location>
</feature>
<feature type="compositionally biased region" description="Basic and acidic residues" evidence="1">
    <location>
        <begin position="361"/>
        <end position="372"/>
    </location>
</feature>
<evidence type="ECO:0000256" key="1">
    <source>
        <dbReference type="SAM" id="MobiDB-lite"/>
    </source>
</evidence>
<evidence type="ECO:0000313" key="2">
    <source>
        <dbReference type="Proteomes" id="UP000694906"/>
    </source>
</evidence>
<name>A0AAX6NXC7_HETGA</name>
<reference evidence="3" key="1">
    <citation type="submission" date="2025-08" db="UniProtKB">
        <authorList>
            <consortium name="RefSeq"/>
        </authorList>
    </citation>
    <scope>IDENTIFICATION</scope>
</reference>
<feature type="compositionally biased region" description="Basic and acidic residues" evidence="1">
    <location>
        <begin position="158"/>
        <end position="168"/>
    </location>
</feature>
<feature type="compositionally biased region" description="Low complexity" evidence="1">
    <location>
        <begin position="306"/>
        <end position="326"/>
    </location>
</feature>
<dbReference type="KEGG" id="hgl:101723656"/>
<protein>
    <submittedName>
        <fullName evidence="3">Basic proline-rich protein-like</fullName>
    </submittedName>
</protein>
<gene>
    <name evidence="3" type="primary">LOC101723656</name>
</gene>
<feature type="compositionally biased region" description="Basic and acidic residues" evidence="1">
    <location>
        <begin position="1"/>
        <end position="16"/>
    </location>
</feature>
<evidence type="ECO:0000313" key="3">
    <source>
        <dbReference type="RefSeq" id="XP_004839001.1"/>
    </source>
</evidence>
<dbReference type="AlphaFoldDB" id="A0AAX6NXC7"/>
<dbReference type="Proteomes" id="UP000694906">
    <property type="component" value="Unplaced"/>
</dbReference>
<feature type="compositionally biased region" description="Polar residues" evidence="1">
    <location>
        <begin position="26"/>
        <end position="37"/>
    </location>
</feature>
<proteinExistence type="predicted"/>
<feature type="compositionally biased region" description="Low complexity" evidence="1">
    <location>
        <begin position="71"/>
        <end position="87"/>
    </location>
</feature>
<feature type="region of interest" description="Disordered" evidence="1">
    <location>
        <begin position="1"/>
        <end position="101"/>
    </location>
</feature>
<keyword evidence="2" id="KW-1185">Reference proteome</keyword>
<feature type="region of interest" description="Disordered" evidence="1">
    <location>
        <begin position="133"/>
        <end position="415"/>
    </location>
</feature>
<dbReference type="GeneID" id="101723656"/>
<organism evidence="2 3">
    <name type="scientific">Heterocephalus glaber</name>
    <name type="common">Naked mole rat</name>
    <dbReference type="NCBI Taxonomy" id="10181"/>
    <lineage>
        <taxon>Eukaryota</taxon>
        <taxon>Metazoa</taxon>
        <taxon>Chordata</taxon>
        <taxon>Craniata</taxon>
        <taxon>Vertebrata</taxon>
        <taxon>Euteleostomi</taxon>
        <taxon>Mammalia</taxon>
        <taxon>Eutheria</taxon>
        <taxon>Euarchontoglires</taxon>
        <taxon>Glires</taxon>
        <taxon>Rodentia</taxon>
        <taxon>Hystricomorpha</taxon>
        <taxon>Bathyergidae</taxon>
        <taxon>Heterocephalus</taxon>
    </lineage>
</organism>